<reference evidence="2" key="1">
    <citation type="journal article" date="2019" name="Int. J. Syst. Evol. Microbiol.">
        <title>The Global Catalogue of Microorganisms (GCM) 10K type strain sequencing project: providing services to taxonomists for standard genome sequencing and annotation.</title>
        <authorList>
            <consortium name="The Broad Institute Genomics Platform"/>
            <consortium name="The Broad Institute Genome Sequencing Center for Infectious Disease"/>
            <person name="Wu L."/>
            <person name="Ma J."/>
        </authorList>
    </citation>
    <scope>NUCLEOTIDE SEQUENCE [LARGE SCALE GENOMIC DNA]</scope>
    <source>
        <strain evidence="2">CGMCC 1.12286</strain>
    </source>
</reference>
<proteinExistence type="predicted"/>
<evidence type="ECO:0000313" key="1">
    <source>
        <dbReference type="EMBL" id="MFD1675405.1"/>
    </source>
</evidence>
<comment type="caution">
    <text evidence="1">The sequence shown here is derived from an EMBL/GenBank/DDBJ whole genome shotgun (WGS) entry which is preliminary data.</text>
</comment>
<accession>A0ABW4JI35</accession>
<gene>
    <name evidence="1" type="ORF">ACFSB2_11940</name>
</gene>
<keyword evidence="2" id="KW-1185">Reference proteome</keyword>
<organism evidence="1 2">
    <name type="scientific">Alicyclobacillus fodiniaquatilis</name>
    <dbReference type="NCBI Taxonomy" id="1661150"/>
    <lineage>
        <taxon>Bacteria</taxon>
        <taxon>Bacillati</taxon>
        <taxon>Bacillota</taxon>
        <taxon>Bacilli</taxon>
        <taxon>Bacillales</taxon>
        <taxon>Alicyclobacillaceae</taxon>
        <taxon>Alicyclobacillus</taxon>
    </lineage>
</organism>
<dbReference type="RefSeq" id="WP_377943277.1">
    <property type="nucleotide sequence ID" value="NZ_JBHUCX010000028.1"/>
</dbReference>
<protein>
    <submittedName>
        <fullName evidence="1">Uncharacterized protein</fullName>
    </submittedName>
</protein>
<evidence type="ECO:0000313" key="2">
    <source>
        <dbReference type="Proteomes" id="UP001597079"/>
    </source>
</evidence>
<name>A0ABW4JI35_9BACL</name>
<dbReference type="EMBL" id="JBHUCX010000028">
    <property type="protein sequence ID" value="MFD1675405.1"/>
    <property type="molecule type" value="Genomic_DNA"/>
</dbReference>
<sequence>MLVALVIVIIFISTHHSDSPTVATTNSSTNVVVAQTNSDKENEQKTQKLLDDNFKSTSWYGLIKKIEFHGDSVDVYTSIYPDKEGRAAAKQLGDILFGNITAEVTKISSLTIDCNNGGNIDPVYTRRS</sequence>
<dbReference type="Proteomes" id="UP001597079">
    <property type="component" value="Unassembled WGS sequence"/>
</dbReference>